<accession>A0A1M4W0K7</accession>
<evidence type="ECO:0000313" key="1">
    <source>
        <dbReference type="EMBL" id="SHE74670.1"/>
    </source>
</evidence>
<dbReference type="PANTHER" id="PTHR43739:SF5">
    <property type="entry name" value="EXO-ALPHA-SIALIDASE"/>
    <property type="match status" value="1"/>
</dbReference>
<dbReference type="Gene3D" id="2.130.10.10">
    <property type="entry name" value="YVTN repeat-like/Quinoprotein amine dehydrogenase"/>
    <property type="match status" value="2"/>
</dbReference>
<dbReference type="NCBIfam" id="TIGR04183">
    <property type="entry name" value="Por_Secre_tail"/>
    <property type="match status" value="1"/>
</dbReference>
<dbReference type="STRING" id="1121884.SAMN02745131_01039"/>
<dbReference type="CDD" id="cd15482">
    <property type="entry name" value="Sialidase_non-viral"/>
    <property type="match status" value="1"/>
</dbReference>
<reference evidence="1 2" key="1">
    <citation type="submission" date="2016-11" db="EMBL/GenBank/DDBJ databases">
        <authorList>
            <person name="Jaros S."/>
            <person name="Januszkiewicz K."/>
            <person name="Wedrychowicz H."/>
        </authorList>
    </citation>
    <scope>NUCLEOTIDE SEQUENCE [LARGE SCALE GENOMIC DNA]</scope>
    <source>
        <strain evidence="1 2">DSM 18119</strain>
    </source>
</reference>
<sequence>MNCKLATARVILFLVVCTPFLLYRPATKPSKLNFVIPSSFKFSSVQPSEEENEEFTEERIAHEYRMLRNPVTGKIPAHIREQELEAVRNIPSREANSSLWRGGSILAQNTYQSVGPNNVGGRSRTLAFDKRNPNIMITGGVTGGIFRSTDGGNNWTFVSGENDIRSATTIAQDPFNPDTWYCGTGEAFYPISSQDVSNGTFGFGIFKSTNNGVSWSKLSFTVSSNNENQLDNAFDLVHRIAVNPLNGNVYAAVHRRIMRSTDGGQSWQAVLEGPSPTTATGGITDVIIASNGSKIYAAITGANPDRSLAGVWESTTGDVGSWKRIAGGASGQTDSIPGWQPYPKWERLVLALNGTNSKLFILYKNGKSADGAVPEPEADLFRADVSSGNPATYAWSNLNSYVPDEPNYNEAGIDPYTTQFSGFNMSMNVKPDNDNILFIGGSVLERVNLAQTDPALKFRRIGGYGKGFFPSGNFIYPDHHPDIHGIYFPPGSNDVMFTADDGGIHKTTNSTLSDTVTWMPLNANLQTMQYQFVNIQPDTDADFIIGGAQDNGTYINLNPGTALDHIQLSGGDGASAAITQFFKTGNTWKQYWYMSVVQGTLYRSNLTWQISGNTIDLTDYSQNEITPTGEKDNGQWMTLFVNDPDSSQHLYYNNKNKLYRTKTASTVTSSTWTQMTGVNNTIPDNEEFSAMAISKSRNGTKYLYFGTVAGKIYRLNNPNTSTTTTPVSITPTSMLQGSYIAGISVNPRNPDTVLAVVSNYDGVNANGQPVTVNNIFWTGNATSANPTWQVIDGALGTVSSQSCAIVVKTTGVEYYVGTSVGLYSTTTIAGAGTQWFNEGTGMIKRAIVRSLVNRQKDNTLLVGTHGNGAFVASIGNAVVLGNDVITGINDPVTNDKNFIRLVYPTSSSNAVFFNTGNMYTVKTISVELFSMNGQKISQAQQAYQNGSVKLGRLSRGNYILQITSSDGKYRHVQKISKN</sequence>
<dbReference type="PANTHER" id="PTHR43739">
    <property type="entry name" value="XYLOGLUCANASE (EUROFUNG)"/>
    <property type="match status" value="1"/>
</dbReference>
<gene>
    <name evidence="1" type="ORF">SAMN02745131_01039</name>
</gene>
<dbReference type="InterPro" id="IPR026444">
    <property type="entry name" value="Secre_tail"/>
</dbReference>
<evidence type="ECO:0000313" key="2">
    <source>
        <dbReference type="Proteomes" id="UP000184048"/>
    </source>
</evidence>
<dbReference type="Proteomes" id="UP000184048">
    <property type="component" value="Unassembled WGS sequence"/>
</dbReference>
<dbReference type="SUPFAM" id="SSF110296">
    <property type="entry name" value="Oligoxyloglucan reducing end-specific cellobiohydrolase"/>
    <property type="match status" value="1"/>
</dbReference>
<dbReference type="InterPro" id="IPR052025">
    <property type="entry name" value="Xyloglucanase_GH74"/>
</dbReference>
<proteinExistence type="predicted"/>
<dbReference type="GO" id="GO:0010411">
    <property type="term" value="P:xyloglucan metabolic process"/>
    <property type="evidence" value="ECO:0007669"/>
    <property type="project" value="TreeGrafter"/>
</dbReference>
<dbReference type="RefSeq" id="WP_072834165.1">
    <property type="nucleotide sequence ID" value="NZ_FQUU01000003.1"/>
</dbReference>
<dbReference type="EMBL" id="FQUU01000003">
    <property type="protein sequence ID" value="SHE74670.1"/>
    <property type="molecule type" value="Genomic_DNA"/>
</dbReference>
<dbReference type="InterPro" id="IPR015943">
    <property type="entry name" value="WD40/YVTN_repeat-like_dom_sf"/>
</dbReference>
<organism evidence="1 2">
    <name type="scientific">Flavisolibacter ginsengisoli DSM 18119</name>
    <dbReference type="NCBI Taxonomy" id="1121884"/>
    <lineage>
        <taxon>Bacteria</taxon>
        <taxon>Pseudomonadati</taxon>
        <taxon>Bacteroidota</taxon>
        <taxon>Chitinophagia</taxon>
        <taxon>Chitinophagales</taxon>
        <taxon>Chitinophagaceae</taxon>
        <taxon>Flavisolibacter</taxon>
    </lineage>
</organism>
<dbReference type="OrthoDB" id="9757947at2"/>
<dbReference type="AlphaFoldDB" id="A0A1M4W0K7"/>
<name>A0A1M4W0K7_9BACT</name>
<keyword evidence="2" id="KW-1185">Reference proteome</keyword>
<protein>
    <submittedName>
        <fullName evidence="1">Por secretion system C-terminal sorting domain-containing protein</fullName>
    </submittedName>
</protein>